<sequence>MGPSSVIVAGGGMSGLLMAAAASPHVGRVVIVEKDVLAEEPGPRRGVPQGRQVHALLGAGQDAMAELLPGIVEDFEAAGARMVDSPADLAVFGRHGWAGRVRSGARTVMMRRPQLEHVVRSRVLALPNVGVVTSSVTGLTATGDRSRVTGVRLLDGNVMKGDLVVDATGRVSKSPEWLRDLGYPEPQEKELRSHIGYATAEVRLPDDVFTDGVVGVLAHPNPDNCRGAAVVPADNGVYLVAGLGMMNQDPPKDLDGFLAHLDSAPSPIVGQIARKAEFLGPVVPYRIRGSRRRMWEELERMPEGYLVVGDAVMAFNPLYGQGMSVAACEALCFAQVLAENPDTAGLGRRTQAAMKSVIDTVFAMAVSTDGAYPDAELIGVQRPTAEAMRAGALVSQAATEDPEVALAAKRYAHNFDENALRSPGVAAKLSAWREQGRAVVNDDPEVIPGIIG</sequence>
<proteinExistence type="predicted"/>
<dbReference type="EMBL" id="JAAXPE010000019">
    <property type="protein sequence ID" value="NKY87604.1"/>
    <property type="molecule type" value="Genomic_DNA"/>
</dbReference>
<dbReference type="PANTHER" id="PTHR43422">
    <property type="entry name" value="THIAMINE THIAZOLE SYNTHASE"/>
    <property type="match status" value="1"/>
</dbReference>
<dbReference type="PANTHER" id="PTHR43422:SF3">
    <property type="entry name" value="THIAMINE THIAZOLE SYNTHASE"/>
    <property type="match status" value="1"/>
</dbReference>
<keyword evidence="2" id="KW-1185">Reference proteome</keyword>
<gene>
    <name evidence="1" type="ORF">HGA07_18455</name>
</gene>
<organism evidence="1 2">
    <name type="scientific">Nocardia veterana</name>
    <dbReference type="NCBI Taxonomy" id="132249"/>
    <lineage>
        <taxon>Bacteria</taxon>
        <taxon>Bacillati</taxon>
        <taxon>Actinomycetota</taxon>
        <taxon>Actinomycetes</taxon>
        <taxon>Mycobacteriales</taxon>
        <taxon>Nocardiaceae</taxon>
        <taxon>Nocardia</taxon>
    </lineage>
</organism>
<protein>
    <submittedName>
        <fullName evidence="1">FAD-dependent monooxygenase</fullName>
    </submittedName>
</protein>
<dbReference type="InterPro" id="IPR036188">
    <property type="entry name" value="FAD/NAD-bd_sf"/>
</dbReference>
<accession>A0A7X6RJH8</accession>
<evidence type="ECO:0000313" key="1">
    <source>
        <dbReference type="EMBL" id="NKY87604.1"/>
    </source>
</evidence>
<dbReference type="Proteomes" id="UP000523447">
    <property type="component" value="Unassembled WGS sequence"/>
</dbReference>
<dbReference type="GO" id="GO:0004497">
    <property type="term" value="F:monooxygenase activity"/>
    <property type="evidence" value="ECO:0007669"/>
    <property type="project" value="UniProtKB-KW"/>
</dbReference>
<dbReference type="SUPFAM" id="SSF51905">
    <property type="entry name" value="FAD/NAD(P)-binding domain"/>
    <property type="match status" value="1"/>
</dbReference>
<comment type="caution">
    <text evidence="1">The sequence shown here is derived from an EMBL/GenBank/DDBJ whole genome shotgun (WGS) entry which is preliminary data.</text>
</comment>
<reference evidence="1 2" key="1">
    <citation type="submission" date="2020-04" db="EMBL/GenBank/DDBJ databases">
        <title>MicrobeNet Type strains.</title>
        <authorList>
            <person name="Nicholson A.C."/>
        </authorList>
    </citation>
    <scope>NUCLEOTIDE SEQUENCE [LARGE SCALE GENOMIC DNA]</scope>
    <source>
        <strain evidence="1 2">DSM 44445</strain>
    </source>
</reference>
<name>A0A7X6RJH8_9NOCA</name>
<dbReference type="Gene3D" id="3.50.50.60">
    <property type="entry name" value="FAD/NAD(P)-binding domain"/>
    <property type="match status" value="1"/>
</dbReference>
<keyword evidence="1" id="KW-0503">Monooxygenase</keyword>
<dbReference type="AlphaFoldDB" id="A0A7X6RJH8"/>
<evidence type="ECO:0000313" key="2">
    <source>
        <dbReference type="Proteomes" id="UP000523447"/>
    </source>
</evidence>
<keyword evidence="1" id="KW-0560">Oxidoreductase</keyword>